<dbReference type="InterPro" id="IPR036390">
    <property type="entry name" value="WH_DNA-bd_sf"/>
</dbReference>
<evidence type="ECO:0000259" key="4">
    <source>
        <dbReference type="PROSITE" id="PS51344"/>
    </source>
</evidence>
<evidence type="ECO:0000256" key="2">
    <source>
        <dbReference type="ARBA" id="ARBA00023015"/>
    </source>
</evidence>
<dbReference type="InterPro" id="IPR013083">
    <property type="entry name" value="Znf_RING/FYVE/PHD"/>
</dbReference>
<keyword evidence="3" id="KW-0804">Transcription</keyword>
<reference evidence="5 6" key="1">
    <citation type="journal article" date="2016" name="Genome Biol. Evol.">
        <title>Gene Family Evolution Reflects Adaptation to Soil Environmental Stressors in the Genome of the Collembolan Orchesella cincta.</title>
        <authorList>
            <person name="Faddeeva-Vakhrusheva A."/>
            <person name="Derks M.F."/>
            <person name="Anvar S.Y."/>
            <person name="Agamennone V."/>
            <person name="Suring W."/>
            <person name="Smit S."/>
            <person name="van Straalen N.M."/>
            <person name="Roelofs D."/>
        </authorList>
    </citation>
    <scope>NUCLEOTIDE SEQUENCE [LARGE SCALE GENOMIC DNA]</scope>
    <source>
        <tissue evidence="5">Mixed pool</tissue>
    </source>
</reference>
<dbReference type="InterPro" id="IPR002853">
    <property type="entry name" value="TFIIE_asu"/>
</dbReference>
<organism evidence="5 6">
    <name type="scientific">Orchesella cincta</name>
    <name type="common">Springtail</name>
    <name type="synonym">Podura cincta</name>
    <dbReference type="NCBI Taxonomy" id="48709"/>
    <lineage>
        <taxon>Eukaryota</taxon>
        <taxon>Metazoa</taxon>
        <taxon>Ecdysozoa</taxon>
        <taxon>Arthropoda</taxon>
        <taxon>Hexapoda</taxon>
        <taxon>Collembola</taxon>
        <taxon>Entomobryomorpha</taxon>
        <taxon>Entomobryoidea</taxon>
        <taxon>Orchesellidae</taxon>
        <taxon>Orchesellinae</taxon>
        <taxon>Orchesella</taxon>
    </lineage>
</organism>
<dbReference type="Proteomes" id="UP000094527">
    <property type="component" value="Unassembled WGS sequence"/>
</dbReference>
<dbReference type="InterPro" id="IPR024550">
    <property type="entry name" value="TFIIEa/SarR/Rpc3_HTH_dom"/>
</dbReference>
<dbReference type="Pfam" id="PF02002">
    <property type="entry name" value="TFIIE_alpha"/>
    <property type="match status" value="1"/>
</dbReference>
<comment type="caution">
    <text evidence="5">The sequence shown here is derived from an EMBL/GenBank/DDBJ whole genome shotgun (WGS) entry which is preliminary data.</text>
</comment>
<dbReference type="Gene3D" id="3.30.40.10">
    <property type="entry name" value="Zinc/RING finger domain, C3HC4 (zinc finger)"/>
    <property type="match status" value="1"/>
</dbReference>
<accession>A0A1D2M9Z0</accession>
<name>A0A1D2M9Z0_ORCCI</name>
<dbReference type="STRING" id="48709.A0A1D2M9Z0"/>
<dbReference type="SUPFAM" id="SSF57783">
    <property type="entry name" value="Zinc beta-ribbon"/>
    <property type="match status" value="1"/>
</dbReference>
<dbReference type="InterPro" id="IPR017919">
    <property type="entry name" value="TFIIE/TFIIEa_HTH"/>
</dbReference>
<evidence type="ECO:0000313" key="6">
    <source>
        <dbReference type="Proteomes" id="UP000094527"/>
    </source>
</evidence>
<proteinExistence type="inferred from homology"/>
<comment type="similarity">
    <text evidence="1">Belongs to the TFIIE alpha subunit family.</text>
</comment>
<dbReference type="GO" id="GO:0006367">
    <property type="term" value="P:transcription initiation at RNA polymerase II promoter"/>
    <property type="evidence" value="ECO:0007669"/>
    <property type="project" value="InterPro"/>
</dbReference>
<keyword evidence="2" id="KW-0805">Transcription regulation</keyword>
<dbReference type="PANTHER" id="PTHR13097:SF7">
    <property type="entry name" value="GENERAL TRANSCRIPTION FACTOR IIE SUBUNIT 1"/>
    <property type="match status" value="1"/>
</dbReference>
<evidence type="ECO:0000313" key="5">
    <source>
        <dbReference type="EMBL" id="ODM89704.1"/>
    </source>
</evidence>
<dbReference type="EMBL" id="LJIJ01002433">
    <property type="protein sequence ID" value="ODM89704.1"/>
    <property type="molecule type" value="Genomic_DNA"/>
</dbReference>
<sequence>MEEERRNDETTSAPGSVDGGDILKKLARAVVKLFYKPKDLLILDMIIKEERVTEKRLEDILQFDRPLLRSSLSALRNDRMITFGSDKVSGGDGKGVRTDFYYIQYGKLANVVKYKLDNVRRRLDTLERDANTMNSFYCDSCNKSWTDLEAGELFNIYNYSLKCNLCGSQVKEDVSRALPSSRNTVMKFNMQASPLYDLLEQAEAVYPTVTG</sequence>
<gene>
    <name evidence="5" type="ORF">Ocin01_16978</name>
</gene>
<dbReference type="OrthoDB" id="361102at2759"/>
<protein>
    <submittedName>
        <fullName evidence="5">General transcription factor IIE subunit 1</fullName>
    </submittedName>
</protein>
<feature type="domain" description="HTH TFE/IIEalpha-type" evidence="4">
    <location>
        <begin position="23"/>
        <end position="113"/>
    </location>
</feature>
<dbReference type="OMA" id="FYEPHHV"/>
<evidence type="ECO:0000256" key="3">
    <source>
        <dbReference type="ARBA" id="ARBA00023163"/>
    </source>
</evidence>
<dbReference type="AlphaFoldDB" id="A0A1D2M9Z0"/>
<dbReference type="SUPFAM" id="SSF46785">
    <property type="entry name" value="Winged helix' DNA-binding domain"/>
    <property type="match status" value="1"/>
</dbReference>
<dbReference type="SMART" id="SM00531">
    <property type="entry name" value="TFIIE"/>
    <property type="match status" value="1"/>
</dbReference>
<dbReference type="GO" id="GO:0005673">
    <property type="term" value="C:transcription factor TFIIE complex"/>
    <property type="evidence" value="ECO:0007669"/>
    <property type="project" value="TreeGrafter"/>
</dbReference>
<dbReference type="PANTHER" id="PTHR13097">
    <property type="entry name" value="TRANSCRIPTION INITIATION FACTOR IIE, ALPHA SUBUNIT"/>
    <property type="match status" value="1"/>
</dbReference>
<keyword evidence="6" id="KW-1185">Reference proteome</keyword>
<dbReference type="PROSITE" id="PS51344">
    <property type="entry name" value="HTH_TFE_IIE"/>
    <property type="match status" value="1"/>
</dbReference>
<evidence type="ECO:0000256" key="1">
    <source>
        <dbReference type="ARBA" id="ARBA00008947"/>
    </source>
</evidence>
<dbReference type="InterPro" id="IPR039997">
    <property type="entry name" value="TFE"/>
</dbReference>